<comment type="caution">
    <text evidence="3">The sequence shown here is derived from an EMBL/GenBank/DDBJ whole genome shotgun (WGS) entry which is preliminary data.</text>
</comment>
<protein>
    <submittedName>
        <fullName evidence="3">Uncharacterized protein</fullName>
    </submittedName>
</protein>
<feature type="compositionally biased region" description="Low complexity" evidence="1">
    <location>
        <begin position="220"/>
        <end position="244"/>
    </location>
</feature>
<evidence type="ECO:0000256" key="1">
    <source>
        <dbReference type="SAM" id="MobiDB-lite"/>
    </source>
</evidence>
<dbReference type="STRING" id="1754190.A0A1Y2CPK6"/>
<evidence type="ECO:0000313" key="3">
    <source>
        <dbReference type="EMBL" id="ORY48774.1"/>
    </source>
</evidence>
<dbReference type="OrthoDB" id="2156011at2759"/>
<keyword evidence="2" id="KW-0732">Signal</keyword>
<proteinExistence type="predicted"/>
<feature type="chain" id="PRO_5011988200" evidence="2">
    <location>
        <begin position="19"/>
        <end position="281"/>
    </location>
</feature>
<sequence length="281" mass="29819">MKFEQLVLFSTFLLAASAKLRISKPRQGTEWEFGKKNVVKWKHDSSDKGKEDLHLYFTDGVDPEKFRGRPVASIVVDDVTKDSTEFDLTKIDVSQFPPSAEEYFLRFGDVNGSYSHLFTINGGKRATSNDSKPTSTDSKPTSNDSKPTSNDSNPTSNDSNPTSNDSNPTSNDSKPSTESPDNTTNNNSTNADANNANANANANPTNANPTNSTVPDNSITNGNNTVNGNVANNANGPASVNSPSATNGATVTQGNATPDGAEKTIITSFVAVVVAVAAFLF</sequence>
<dbReference type="EMBL" id="MCOG01000101">
    <property type="protein sequence ID" value="ORY48774.1"/>
    <property type="molecule type" value="Genomic_DNA"/>
</dbReference>
<dbReference type="Proteomes" id="UP000193920">
    <property type="component" value="Unassembled WGS sequence"/>
</dbReference>
<feature type="region of interest" description="Disordered" evidence="1">
    <location>
        <begin position="120"/>
        <end position="255"/>
    </location>
</feature>
<reference evidence="3 4" key="1">
    <citation type="submission" date="2016-08" db="EMBL/GenBank/DDBJ databases">
        <title>A Parts List for Fungal Cellulosomes Revealed by Comparative Genomics.</title>
        <authorList>
            <consortium name="DOE Joint Genome Institute"/>
            <person name="Haitjema C.H."/>
            <person name="Gilmore S.P."/>
            <person name="Henske J.K."/>
            <person name="Solomon K.V."/>
            <person name="De Groot R."/>
            <person name="Kuo A."/>
            <person name="Mondo S.J."/>
            <person name="Salamov A.A."/>
            <person name="Labutti K."/>
            <person name="Zhao Z."/>
            <person name="Chiniquy J."/>
            <person name="Barry K."/>
            <person name="Brewer H.M."/>
            <person name="Purvine S.O."/>
            <person name="Wright A.T."/>
            <person name="Boxma B."/>
            <person name="Van Alen T."/>
            <person name="Hackstein J.H."/>
            <person name="Baker S.E."/>
            <person name="Grigoriev I.V."/>
            <person name="O'Malley M.A."/>
        </authorList>
    </citation>
    <scope>NUCLEOTIDE SEQUENCE [LARGE SCALE GENOMIC DNA]</scope>
    <source>
        <strain evidence="3 4">G1</strain>
    </source>
</reference>
<evidence type="ECO:0000256" key="2">
    <source>
        <dbReference type="SAM" id="SignalP"/>
    </source>
</evidence>
<dbReference type="AlphaFoldDB" id="A0A1Y2CPK6"/>
<feature type="compositionally biased region" description="Low complexity" evidence="1">
    <location>
        <begin position="130"/>
        <end position="213"/>
    </location>
</feature>
<keyword evidence="4" id="KW-1185">Reference proteome</keyword>
<gene>
    <name evidence="3" type="ORF">LY90DRAFT_703121</name>
</gene>
<evidence type="ECO:0000313" key="4">
    <source>
        <dbReference type="Proteomes" id="UP000193920"/>
    </source>
</evidence>
<feature type="compositionally biased region" description="Polar residues" evidence="1">
    <location>
        <begin position="245"/>
        <end position="255"/>
    </location>
</feature>
<feature type="signal peptide" evidence="2">
    <location>
        <begin position="1"/>
        <end position="18"/>
    </location>
</feature>
<name>A0A1Y2CPK6_9FUNG</name>
<organism evidence="3 4">
    <name type="scientific">Neocallimastix californiae</name>
    <dbReference type="NCBI Taxonomy" id="1754190"/>
    <lineage>
        <taxon>Eukaryota</taxon>
        <taxon>Fungi</taxon>
        <taxon>Fungi incertae sedis</taxon>
        <taxon>Chytridiomycota</taxon>
        <taxon>Chytridiomycota incertae sedis</taxon>
        <taxon>Neocallimastigomycetes</taxon>
        <taxon>Neocallimastigales</taxon>
        <taxon>Neocallimastigaceae</taxon>
        <taxon>Neocallimastix</taxon>
    </lineage>
</organism>
<accession>A0A1Y2CPK6</accession>